<dbReference type="EMBL" id="RDPI01000004">
    <property type="protein sequence ID" value="MBF4372268.1"/>
    <property type="molecule type" value="Genomic_DNA"/>
</dbReference>
<accession>A0ABR9Z1D4</accession>
<evidence type="ECO:0000313" key="3">
    <source>
        <dbReference type="Proteomes" id="UP000726136"/>
    </source>
</evidence>
<keyword evidence="1" id="KW-0233">DNA recombination</keyword>
<protein>
    <submittedName>
        <fullName evidence="2">Site-specific integrase</fullName>
    </submittedName>
</protein>
<sequence length="517" mass="58808">MNRRSLVNKITTTVNLMERTTRTKINTFSVLVALFRFCDENNIENILTVSTIAEYLKKSVTEYHKGKKGKNLGQKQGTLISFVREYDFKLHLDLKPFIFAFPRDSQSIKPYTDRELSELYAALDTIYSIYADCVEKKVIPCAFPLITSEGEAVRAVKANTNREQWKFDLTRSAYFITCLYTGINATPLLGLKHSDISEKSFKTVSRGVYKLATVKGRQGSRLNYLDVGFNRRAKEFIQHWIGISKGLVNDNNEFVFPKIINGIALQMTSSEATDLNVVFRKLNFPDLKTQRFRKTKASIIMRATESIFAVADGLNNLPETVSKHYTDGNPETMELSLASALAIRQQTLLGVSLKEAKEQIAYNFKDPIREKYLQGSGIKASIITNGLRCTRPFGDKAEQLKKALIQNALANNTDKIACFKFLDCFDCPYHAVIAEVQDVWSLLSFRDAISEALSRPSVNSIPSQHLKKVTNSVEHILLVIQERFPMVYKKAYEQYLESPHPLWSDDDDLKIFMGIYK</sequence>
<dbReference type="InterPro" id="IPR011010">
    <property type="entry name" value="DNA_brk_join_enz"/>
</dbReference>
<dbReference type="InterPro" id="IPR013762">
    <property type="entry name" value="Integrase-like_cat_sf"/>
</dbReference>
<dbReference type="SUPFAM" id="SSF56349">
    <property type="entry name" value="DNA breaking-rejoining enzymes"/>
    <property type="match status" value="1"/>
</dbReference>
<comment type="caution">
    <text evidence="2">The sequence shown here is derived from an EMBL/GenBank/DDBJ whole genome shotgun (WGS) entry which is preliminary data.</text>
</comment>
<keyword evidence="3" id="KW-1185">Reference proteome</keyword>
<gene>
    <name evidence="2" type="ORF">EAY46_04140</name>
</gene>
<evidence type="ECO:0000256" key="1">
    <source>
        <dbReference type="ARBA" id="ARBA00023172"/>
    </source>
</evidence>
<name>A0ABR9Z1D4_VIBAN</name>
<reference evidence="2 3" key="1">
    <citation type="journal article" date="2021" name="PeerJ">
        <title>Analysis of 44 Vibrio anguillarum genomes reveals high genetic diversity.</title>
        <authorList>
            <person name="Hansen M.J."/>
            <person name="Dalsgaard I."/>
        </authorList>
    </citation>
    <scope>NUCLEOTIDE SEQUENCE [LARGE SCALE GENOMIC DNA]</scope>
    <source>
        <strain evidence="2 3">040915-1/1B</strain>
    </source>
</reference>
<proteinExistence type="predicted"/>
<evidence type="ECO:0000313" key="2">
    <source>
        <dbReference type="EMBL" id="MBF4372268.1"/>
    </source>
</evidence>
<organism evidence="2 3">
    <name type="scientific">Vibrio anguillarum</name>
    <name type="common">Listonella anguillarum</name>
    <dbReference type="NCBI Taxonomy" id="55601"/>
    <lineage>
        <taxon>Bacteria</taxon>
        <taxon>Pseudomonadati</taxon>
        <taxon>Pseudomonadota</taxon>
        <taxon>Gammaproteobacteria</taxon>
        <taxon>Vibrionales</taxon>
        <taxon>Vibrionaceae</taxon>
        <taxon>Vibrio</taxon>
    </lineage>
</organism>
<dbReference type="Gene3D" id="1.10.443.10">
    <property type="entry name" value="Intergrase catalytic core"/>
    <property type="match status" value="1"/>
</dbReference>
<dbReference type="Proteomes" id="UP000726136">
    <property type="component" value="Unassembled WGS sequence"/>
</dbReference>